<feature type="transmembrane region" description="Helical" evidence="1">
    <location>
        <begin position="12"/>
        <end position="35"/>
    </location>
</feature>
<dbReference type="Proteomes" id="UP000030675">
    <property type="component" value="Unassembled WGS sequence"/>
</dbReference>
<dbReference type="GO" id="GO:0005886">
    <property type="term" value="C:plasma membrane"/>
    <property type="evidence" value="ECO:0007669"/>
    <property type="project" value="UniProtKB-ARBA"/>
</dbReference>
<protein>
    <submittedName>
        <fullName evidence="3">Inner membrane protein yqaA</fullName>
    </submittedName>
</protein>
<accession>A0A0U1P7S1</accession>
<dbReference type="HOGENOM" id="CLU_125997_1_0_6"/>
<evidence type="ECO:0000313" key="4">
    <source>
        <dbReference type="Proteomes" id="UP000030675"/>
    </source>
</evidence>
<sequence>MTEFFSGDAGLWMLFVTGFLSATLLPGGSEANLIAAVKLGDNPIWQIVAVVAIGNTLGGLTNYWLGLLLPDKTSEQKQSHKALLWLKKYGYWSLLLSWMPIIGDPLCLAAGWLRMRFWWCAVVIFIGKTLRYIALAAIVLGLFPSLPF</sequence>
<dbReference type="Pfam" id="PF09335">
    <property type="entry name" value="VTT_dom"/>
    <property type="match status" value="1"/>
</dbReference>
<dbReference type="eggNOG" id="COG1238">
    <property type="taxonomic scope" value="Bacteria"/>
</dbReference>
<feature type="transmembrane region" description="Helical" evidence="1">
    <location>
        <begin position="117"/>
        <end position="143"/>
    </location>
</feature>
<feature type="transmembrane region" description="Helical" evidence="1">
    <location>
        <begin position="89"/>
        <end position="110"/>
    </location>
</feature>
<feature type="transmembrane region" description="Helical" evidence="1">
    <location>
        <begin position="47"/>
        <end position="69"/>
    </location>
</feature>
<dbReference type="PANTHER" id="PTHR42709">
    <property type="entry name" value="ALKALINE PHOSPHATASE LIKE PROTEIN"/>
    <property type="match status" value="1"/>
</dbReference>
<dbReference type="InterPro" id="IPR032816">
    <property type="entry name" value="VTT_dom"/>
</dbReference>
<reference evidence="4" key="1">
    <citation type="submission" date="2012-12" db="EMBL/GenBank/DDBJ databases">
        <title>Genome Sequence of Photobacterium leiognathi lrivu.4.1.</title>
        <authorList>
            <person name="Urbanczyk H."/>
            <person name="Ogura Y."/>
            <person name="Hayashi T."/>
            <person name="Dunlap P.V."/>
        </authorList>
    </citation>
    <scope>NUCLEOTIDE SEQUENCE [LARGE SCALE GENOMIC DNA]</scope>
    <source>
        <strain evidence="4">lrivu.4.1</strain>
    </source>
</reference>
<organism evidence="3 4">
    <name type="scientific">Photobacterium leiognathi lrivu.4.1</name>
    <dbReference type="NCBI Taxonomy" id="1248232"/>
    <lineage>
        <taxon>Bacteria</taxon>
        <taxon>Pseudomonadati</taxon>
        <taxon>Pseudomonadota</taxon>
        <taxon>Gammaproteobacteria</taxon>
        <taxon>Vibrionales</taxon>
        <taxon>Vibrionaceae</taxon>
        <taxon>Photobacterium</taxon>
    </lineage>
</organism>
<evidence type="ECO:0000259" key="2">
    <source>
        <dbReference type="Pfam" id="PF09335"/>
    </source>
</evidence>
<proteinExistence type="predicted"/>
<dbReference type="InterPro" id="IPR051311">
    <property type="entry name" value="DedA_domain"/>
</dbReference>
<dbReference type="RefSeq" id="WP_023933493.1">
    <property type="nucleotide sequence ID" value="NZ_DF196819.1"/>
</dbReference>
<feature type="domain" description="VTT" evidence="2">
    <location>
        <begin position="30"/>
        <end position="138"/>
    </location>
</feature>
<gene>
    <name evidence="3" type="ORF">PLEI_2397</name>
</gene>
<dbReference type="AlphaFoldDB" id="A0A0U1P7S1"/>
<name>A0A0U1P7S1_PHOLE</name>
<keyword evidence="1" id="KW-1133">Transmembrane helix</keyword>
<evidence type="ECO:0000256" key="1">
    <source>
        <dbReference type="SAM" id="Phobius"/>
    </source>
</evidence>
<keyword evidence="1" id="KW-0472">Membrane</keyword>
<dbReference type="EMBL" id="DF196819">
    <property type="protein sequence ID" value="GAD30741.1"/>
    <property type="molecule type" value="Genomic_DNA"/>
</dbReference>
<keyword evidence="1" id="KW-0812">Transmembrane</keyword>
<evidence type="ECO:0000313" key="3">
    <source>
        <dbReference type="EMBL" id="GAD30741.1"/>
    </source>
</evidence>
<dbReference type="PANTHER" id="PTHR42709:SF4">
    <property type="entry name" value="INNER MEMBRANE PROTEIN YQAA"/>
    <property type="match status" value="1"/>
</dbReference>